<organism evidence="1 2">
    <name type="scientific">Candidatus Ignatzschineria merdigallinarum</name>
    <dbReference type="NCBI Taxonomy" id="2838621"/>
    <lineage>
        <taxon>Bacteria</taxon>
        <taxon>Pseudomonadati</taxon>
        <taxon>Pseudomonadota</taxon>
        <taxon>Gammaproteobacteria</taxon>
        <taxon>Cardiobacteriales</taxon>
        <taxon>Ignatzschineriaceae</taxon>
        <taxon>Ignatzschineria</taxon>
    </lineage>
</organism>
<evidence type="ECO:0000313" key="2">
    <source>
        <dbReference type="Proteomes" id="UP000823934"/>
    </source>
</evidence>
<reference evidence="1" key="2">
    <citation type="submission" date="2021-04" db="EMBL/GenBank/DDBJ databases">
        <authorList>
            <person name="Gilroy R."/>
        </authorList>
    </citation>
    <scope>NUCLEOTIDE SEQUENCE</scope>
    <source>
        <strain evidence="1">CHK160-9182</strain>
    </source>
</reference>
<evidence type="ECO:0000313" key="1">
    <source>
        <dbReference type="EMBL" id="HIW06640.1"/>
    </source>
</evidence>
<dbReference type="EMBL" id="DXHP01000108">
    <property type="protein sequence ID" value="HIW06640.1"/>
    <property type="molecule type" value="Genomic_DNA"/>
</dbReference>
<proteinExistence type="predicted"/>
<reference evidence="1" key="1">
    <citation type="journal article" date="2021" name="PeerJ">
        <title>Extensive microbial diversity within the chicken gut microbiome revealed by metagenomics and culture.</title>
        <authorList>
            <person name="Gilroy R."/>
            <person name="Ravi A."/>
            <person name="Getino M."/>
            <person name="Pursley I."/>
            <person name="Horton D.L."/>
            <person name="Alikhan N.F."/>
            <person name="Baker D."/>
            <person name="Gharbi K."/>
            <person name="Hall N."/>
            <person name="Watson M."/>
            <person name="Adriaenssens E.M."/>
            <person name="Foster-Nyarko E."/>
            <person name="Jarju S."/>
            <person name="Secka A."/>
            <person name="Antonio M."/>
            <person name="Oren A."/>
            <person name="Chaudhuri R.R."/>
            <person name="La Ragione R."/>
            <person name="Hildebrand F."/>
            <person name="Pallen M.J."/>
        </authorList>
    </citation>
    <scope>NUCLEOTIDE SEQUENCE</scope>
    <source>
        <strain evidence="1">CHK160-9182</strain>
    </source>
</reference>
<dbReference type="PIRSF" id="PIRSF034934">
    <property type="entry name" value="AbiF_AbiD"/>
    <property type="match status" value="1"/>
</dbReference>
<dbReference type="AlphaFoldDB" id="A0A9D1Q4J3"/>
<comment type="caution">
    <text evidence="1">The sequence shown here is derived from an EMBL/GenBank/DDBJ whole genome shotgun (WGS) entry which is preliminary data.</text>
</comment>
<name>A0A9D1Q4J3_9GAMM</name>
<sequence>MQNQKPWKSYQAQLDILKARGLKVGDEAKALHYLERIGYYCLSGYWYPFRENDPNNARQKVKCFKKESYFEDAVKLYVFDKRLRLLALDALERIELALRVDISHLLGKADVCGHENPDLFHGGFSRHINRNSGKTAHQIWLENFNKQVGRARREPFIAHYQRKYQGQLPVWVACEVWDFGGLSKIFAGLERSEQLVISQKYGALTSSSDNRNTALQKWIRSLNFIRNVSAHHSRLWNVNILERSDLPNESYWKNLDNQKPFFYFCMMQELLKTICPNSTWGARLMELLDEFPMPRNQSATLQGFGINNLQVIQGWDLWK</sequence>
<dbReference type="Proteomes" id="UP000823934">
    <property type="component" value="Unassembled WGS sequence"/>
</dbReference>
<dbReference type="Pfam" id="PF07751">
    <property type="entry name" value="Abi_2"/>
    <property type="match status" value="1"/>
</dbReference>
<accession>A0A9D1Q4J3</accession>
<protein>
    <submittedName>
        <fullName evidence="1">Abi family protein</fullName>
    </submittedName>
</protein>
<dbReference type="InterPro" id="IPR017034">
    <property type="entry name" value="Abi_system_AbiD/AbiF"/>
</dbReference>
<gene>
    <name evidence="1" type="ORF">H9889_04875</name>
</gene>
<dbReference type="InterPro" id="IPR011664">
    <property type="entry name" value="Abi_system_AbiD/AbiF-like"/>
</dbReference>